<sequence length="204" mass="24284">MQIIGVEDRRRDHRDDHPEEHRDPEPGEERIHDHHKPADDEEIPGEPAGPPPVFLAFHRPFHPHAGDRILFRLRKIIPEDDKDDTDQNGNHHLDRDIGADRLKERDRHNDQREDRDHPAGKLQQHTLVFPAVFSGRNINDDIEQTQEGRHTEYDERLRSPVIRIARNVEMDRDHIRQTVIEQNAKQDRQKTDHRSDHKRFINFH</sequence>
<feature type="compositionally biased region" description="Basic and acidic residues" evidence="1">
    <location>
        <begin position="184"/>
        <end position="204"/>
    </location>
</feature>
<feature type="region of interest" description="Disordered" evidence="1">
    <location>
        <begin position="1"/>
        <end position="59"/>
    </location>
</feature>
<feature type="compositionally biased region" description="Basic and acidic residues" evidence="1">
    <location>
        <begin position="89"/>
        <end position="119"/>
    </location>
</feature>
<dbReference type="EMBL" id="VSSQ01000174">
    <property type="protein sequence ID" value="MPL83258.1"/>
    <property type="molecule type" value="Genomic_DNA"/>
</dbReference>
<reference evidence="2" key="1">
    <citation type="submission" date="2019-08" db="EMBL/GenBank/DDBJ databases">
        <authorList>
            <person name="Kucharzyk K."/>
            <person name="Murdoch R.W."/>
            <person name="Higgins S."/>
            <person name="Loffler F."/>
        </authorList>
    </citation>
    <scope>NUCLEOTIDE SEQUENCE</scope>
</reference>
<feature type="region of interest" description="Disordered" evidence="1">
    <location>
        <begin position="80"/>
        <end position="125"/>
    </location>
</feature>
<evidence type="ECO:0000313" key="2">
    <source>
        <dbReference type="EMBL" id="MPL83258.1"/>
    </source>
</evidence>
<feature type="region of interest" description="Disordered" evidence="1">
    <location>
        <begin position="181"/>
        <end position="204"/>
    </location>
</feature>
<evidence type="ECO:0000256" key="1">
    <source>
        <dbReference type="SAM" id="MobiDB-lite"/>
    </source>
</evidence>
<comment type="caution">
    <text evidence="2">The sequence shown here is derived from an EMBL/GenBank/DDBJ whole genome shotgun (WGS) entry which is preliminary data.</text>
</comment>
<accession>A0A644UVZ4</accession>
<gene>
    <name evidence="2" type="ORF">SDC9_29208</name>
</gene>
<dbReference type="AlphaFoldDB" id="A0A644UVZ4"/>
<proteinExistence type="predicted"/>
<name>A0A644UVZ4_9ZZZZ</name>
<feature type="compositionally biased region" description="Basic and acidic residues" evidence="1">
    <location>
        <begin position="1"/>
        <end position="38"/>
    </location>
</feature>
<organism evidence="2">
    <name type="scientific">bioreactor metagenome</name>
    <dbReference type="NCBI Taxonomy" id="1076179"/>
    <lineage>
        <taxon>unclassified sequences</taxon>
        <taxon>metagenomes</taxon>
        <taxon>ecological metagenomes</taxon>
    </lineage>
</organism>
<protein>
    <submittedName>
        <fullName evidence="2">Uncharacterized protein</fullName>
    </submittedName>
</protein>